<evidence type="ECO:0000313" key="1">
    <source>
        <dbReference type="EMBL" id="WCT11815.1"/>
    </source>
</evidence>
<reference evidence="1 2" key="1">
    <citation type="submission" date="2023-02" db="EMBL/GenBank/DDBJ databases">
        <title>Genome sequence of Mucilaginibacter jinjuensis strain KACC 16571.</title>
        <authorList>
            <person name="Kim S."/>
            <person name="Heo J."/>
            <person name="Kwon S.-W."/>
        </authorList>
    </citation>
    <scope>NUCLEOTIDE SEQUENCE [LARGE SCALE GENOMIC DNA]</scope>
    <source>
        <strain evidence="1 2">KACC 16571</strain>
    </source>
</reference>
<evidence type="ECO:0000313" key="2">
    <source>
        <dbReference type="Proteomes" id="UP001216139"/>
    </source>
</evidence>
<dbReference type="EMBL" id="CP117167">
    <property type="protein sequence ID" value="WCT11815.1"/>
    <property type="molecule type" value="Genomic_DNA"/>
</dbReference>
<evidence type="ECO:0008006" key="3">
    <source>
        <dbReference type="Google" id="ProtNLM"/>
    </source>
</evidence>
<dbReference type="RefSeq" id="WP_273630007.1">
    <property type="nucleotide sequence ID" value="NZ_CP117167.1"/>
</dbReference>
<keyword evidence="2" id="KW-1185">Reference proteome</keyword>
<dbReference type="Proteomes" id="UP001216139">
    <property type="component" value="Chromosome"/>
</dbReference>
<dbReference type="Gene3D" id="2.40.128.490">
    <property type="entry name" value="Uncharacterised protein PF14869, DUF4488"/>
    <property type="match status" value="1"/>
</dbReference>
<name>A0ABY7T6T2_9SPHI</name>
<accession>A0ABY7T6T2</accession>
<protein>
    <recommendedName>
        <fullName evidence="3">Lipocalin-like protein</fullName>
    </recommendedName>
</protein>
<dbReference type="PROSITE" id="PS51257">
    <property type="entry name" value="PROKAR_LIPOPROTEIN"/>
    <property type="match status" value="1"/>
</dbReference>
<organism evidence="1 2">
    <name type="scientific">Mucilaginibacter jinjuensis</name>
    <dbReference type="NCBI Taxonomy" id="1176721"/>
    <lineage>
        <taxon>Bacteria</taxon>
        <taxon>Pseudomonadati</taxon>
        <taxon>Bacteroidota</taxon>
        <taxon>Sphingobacteriia</taxon>
        <taxon>Sphingobacteriales</taxon>
        <taxon>Sphingobacteriaceae</taxon>
        <taxon>Mucilaginibacter</taxon>
    </lineage>
</organism>
<sequence>MKPYNLLAIFALGFAACNQPKATETKTAGQSPIIGTWQLISDKVITNGDTAVTYPVKGKPDEMIKMYNDTHFAFTQHDLSKGKIDTPFFSSGAGTYTLKGDDYTEHLQYCTDRVWEGHDFNFKLTIHNDTLVQKGIERLDSLKINREIVETYVRKK</sequence>
<gene>
    <name evidence="1" type="ORF">PQO05_24085</name>
</gene>
<proteinExistence type="predicted"/>